<dbReference type="OrthoDB" id="6281315at2759"/>
<dbReference type="AlphaFoldDB" id="A0A8X6LK04"/>
<keyword evidence="3" id="KW-1185">Reference proteome</keyword>
<evidence type="ECO:0000313" key="3">
    <source>
        <dbReference type="Proteomes" id="UP000887116"/>
    </source>
</evidence>
<evidence type="ECO:0000256" key="1">
    <source>
        <dbReference type="SAM" id="MobiDB-lite"/>
    </source>
</evidence>
<protein>
    <submittedName>
        <fullName evidence="2">Integrase catalytic domain-containing protein</fullName>
    </submittedName>
</protein>
<reference evidence="2" key="1">
    <citation type="submission" date="2020-07" db="EMBL/GenBank/DDBJ databases">
        <title>Multicomponent nature underlies the extraordinary mechanical properties of spider dragline silk.</title>
        <authorList>
            <person name="Kono N."/>
            <person name="Nakamura H."/>
            <person name="Mori M."/>
            <person name="Yoshida Y."/>
            <person name="Ohtoshi R."/>
            <person name="Malay A.D."/>
            <person name="Moran D.A.P."/>
            <person name="Tomita M."/>
            <person name="Numata K."/>
            <person name="Arakawa K."/>
        </authorList>
    </citation>
    <scope>NUCLEOTIDE SEQUENCE</scope>
</reference>
<comment type="caution">
    <text evidence="2">The sequence shown here is derived from an EMBL/GenBank/DDBJ whole genome shotgun (WGS) entry which is preliminary data.</text>
</comment>
<accession>A0A8X6LK04</accession>
<organism evidence="2 3">
    <name type="scientific">Trichonephila clavata</name>
    <name type="common">Joro spider</name>
    <name type="synonym">Nephila clavata</name>
    <dbReference type="NCBI Taxonomy" id="2740835"/>
    <lineage>
        <taxon>Eukaryota</taxon>
        <taxon>Metazoa</taxon>
        <taxon>Ecdysozoa</taxon>
        <taxon>Arthropoda</taxon>
        <taxon>Chelicerata</taxon>
        <taxon>Arachnida</taxon>
        <taxon>Araneae</taxon>
        <taxon>Araneomorphae</taxon>
        <taxon>Entelegynae</taxon>
        <taxon>Araneoidea</taxon>
        <taxon>Nephilidae</taxon>
        <taxon>Trichonephila</taxon>
    </lineage>
</organism>
<feature type="region of interest" description="Disordered" evidence="1">
    <location>
        <begin position="153"/>
        <end position="174"/>
    </location>
</feature>
<name>A0A8X6LK04_TRICU</name>
<evidence type="ECO:0000313" key="2">
    <source>
        <dbReference type="EMBL" id="GFR13601.1"/>
    </source>
</evidence>
<proteinExistence type="predicted"/>
<sequence>MLEGREFFVSTDRKPHFYEEIRSKFPSQIQYIEYIGQYTTDIRYIPEIENVVVNALWHIDSLSLSSPMDYDARARAQQADAEFETLLRSEACLKLSALKLPQAQEKPYCDISTDVVYPYIPEVFWRKIFYALHIRVEIAIQLAGRFHAENQRSSSQLQFPPKSNNQIWPPVETN</sequence>
<gene>
    <name evidence="2" type="primary">AVEN_117430-2_1</name>
    <name evidence="2" type="ORF">TNCT_498751</name>
</gene>
<dbReference type="EMBL" id="BMAO01036872">
    <property type="protein sequence ID" value="GFR13601.1"/>
    <property type="molecule type" value="Genomic_DNA"/>
</dbReference>
<dbReference type="Proteomes" id="UP000887116">
    <property type="component" value="Unassembled WGS sequence"/>
</dbReference>